<reference evidence="3" key="1">
    <citation type="submission" date="2010-08" db="EMBL/GenBank/DDBJ databases">
        <authorList>
            <consortium name="Caenorhabditis japonica Sequencing Consortium"/>
            <person name="Wilson R.K."/>
        </authorList>
    </citation>
    <scope>NUCLEOTIDE SEQUENCE [LARGE SCALE GENOMIC DNA]</scope>
    <source>
        <strain evidence="3">DF5081</strain>
    </source>
</reference>
<proteinExistence type="predicted"/>
<feature type="signal peptide" evidence="1">
    <location>
        <begin position="1"/>
        <end position="21"/>
    </location>
</feature>
<evidence type="ECO:0000313" key="3">
    <source>
        <dbReference type="Proteomes" id="UP000005237"/>
    </source>
</evidence>
<keyword evidence="1" id="KW-0732">Signal</keyword>
<feature type="chain" id="PRO_5035932944" evidence="1">
    <location>
        <begin position="22"/>
        <end position="100"/>
    </location>
</feature>
<dbReference type="AlphaFoldDB" id="A0A8R1EGD5"/>
<dbReference type="Proteomes" id="UP000005237">
    <property type="component" value="Unassembled WGS sequence"/>
</dbReference>
<name>A0A8R1EGD5_CAEJA</name>
<protein>
    <submittedName>
        <fullName evidence="2">Uncharacterized protein</fullName>
    </submittedName>
</protein>
<accession>A0A8R1EGD5</accession>
<reference evidence="2" key="2">
    <citation type="submission" date="2022-06" db="UniProtKB">
        <authorList>
            <consortium name="EnsemblMetazoa"/>
        </authorList>
    </citation>
    <scope>IDENTIFICATION</scope>
    <source>
        <strain evidence="2">DF5081</strain>
    </source>
</reference>
<evidence type="ECO:0000256" key="1">
    <source>
        <dbReference type="SAM" id="SignalP"/>
    </source>
</evidence>
<evidence type="ECO:0000313" key="2">
    <source>
        <dbReference type="EnsemblMetazoa" id="CJA34832.1"/>
    </source>
</evidence>
<sequence>MRRFQISFYIIIFFILSFPQSSPIFTSHQSHTLKPLSKWNQEIISSSHTARINIQLPINLQNSVNIQIKESMQDTYRNFGIKGWLLSGTLNSIDKGDVIR</sequence>
<keyword evidence="3" id="KW-1185">Reference proteome</keyword>
<dbReference type="EnsemblMetazoa" id="CJA34832.1">
    <property type="protein sequence ID" value="CJA34832.1"/>
    <property type="gene ID" value="WBGene00210679"/>
</dbReference>
<organism evidence="2 3">
    <name type="scientific">Caenorhabditis japonica</name>
    <dbReference type="NCBI Taxonomy" id="281687"/>
    <lineage>
        <taxon>Eukaryota</taxon>
        <taxon>Metazoa</taxon>
        <taxon>Ecdysozoa</taxon>
        <taxon>Nematoda</taxon>
        <taxon>Chromadorea</taxon>
        <taxon>Rhabditida</taxon>
        <taxon>Rhabditina</taxon>
        <taxon>Rhabditomorpha</taxon>
        <taxon>Rhabditoidea</taxon>
        <taxon>Rhabditidae</taxon>
        <taxon>Peloderinae</taxon>
        <taxon>Caenorhabditis</taxon>
    </lineage>
</organism>